<feature type="compositionally biased region" description="Acidic residues" evidence="6">
    <location>
        <begin position="905"/>
        <end position="919"/>
    </location>
</feature>
<dbReference type="PROSITE" id="PS00411">
    <property type="entry name" value="KINESIN_MOTOR_1"/>
    <property type="match status" value="1"/>
</dbReference>
<protein>
    <submittedName>
        <fullName evidence="8">Kinesin-6</fullName>
    </submittedName>
</protein>
<feature type="region of interest" description="Disordered" evidence="6">
    <location>
        <begin position="552"/>
        <end position="627"/>
    </location>
</feature>
<accession>D2VDS8</accession>
<dbReference type="RefSeq" id="XP_002677796.1">
    <property type="nucleotide sequence ID" value="XM_002677750.1"/>
</dbReference>
<feature type="compositionally biased region" description="Low complexity" evidence="6">
    <location>
        <begin position="28"/>
        <end position="46"/>
    </location>
</feature>
<dbReference type="GO" id="GO:0007018">
    <property type="term" value="P:microtubule-based movement"/>
    <property type="evidence" value="ECO:0007669"/>
    <property type="project" value="InterPro"/>
</dbReference>
<dbReference type="GO" id="GO:0008017">
    <property type="term" value="F:microtubule binding"/>
    <property type="evidence" value="ECO:0007669"/>
    <property type="project" value="InterPro"/>
</dbReference>
<evidence type="ECO:0000256" key="6">
    <source>
        <dbReference type="SAM" id="MobiDB-lite"/>
    </source>
</evidence>
<feature type="compositionally biased region" description="Low complexity" evidence="6">
    <location>
        <begin position="1070"/>
        <end position="1080"/>
    </location>
</feature>
<dbReference type="InterPro" id="IPR001752">
    <property type="entry name" value="Kinesin_motor_dom"/>
</dbReference>
<feature type="region of interest" description="Disordered" evidence="6">
    <location>
        <begin position="648"/>
        <end position="771"/>
    </location>
</feature>
<dbReference type="InParanoid" id="D2VDS8"/>
<evidence type="ECO:0000313" key="8">
    <source>
        <dbReference type="EMBL" id="EFC45052.1"/>
    </source>
</evidence>
<feature type="domain" description="Kinesin motor" evidence="7">
    <location>
        <begin position="50"/>
        <end position="394"/>
    </location>
</feature>
<dbReference type="eggNOG" id="KOG0242">
    <property type="taxonomic scope" value="Eukaryota"/>
</dbReference>
<organism evidence="9">
    <name type="scientific">Naegleria gruberi</name>
    <name type="common">Amoeba</name>
    <dbReference type="NCBI Taxonomy" id="5762"/>
    <lineage>
        <taxon>Eukaryota</taxon>
        <taxon>Discoba</taxon>
        <taxon>Heterolobosea</taxon>
        <taxon>Tetramitia</taxon>
        <taxon>Eutetramitia</taxon>
        <taxon>Vahlkampfiidae</taxon>
        <taxon>Naegleria</taxon>
    </lineage>
</organism>
<dbReference type="GO" id="GO:0005875">
    <property type="term" value="C:microtubule associated complex"/>
    <property type="evidence" value="ECO:0007669"/>
    <property type="project" value="TreeGrafter"/>
</dbReference>
<dbReference type="SUPFAM" id="SSF47781">
    <property type="entry name" value="RuvA domain 2-like"/>
    <property type="match status" value="1"/>
</dbReference>
<dbReference type="VEuPathDB" id="AmoebaDB:NAEGRDRAFT_79563"/>
<evidence type="ECO:0000256" key="4">
    <source>
        <dbReference type="ARBA" id="ARBA00023175"/>
    </source>
</evidence>
<proteinExistence type="inferred from homology"/>
<dbReference type="OrthoDB" id="3176171at2759"/>
<evidence type="ECO:0000256" key="2">
    <source>
        <dbReference type="ARBA" id="ARBA00022741"/>
    </source>
</evidence>
<dbReference type="PRINTS" id="PR00380">
    <property type="entry name" value="KINESINHEAVY"/>
</dbReference>
<dbReference type="GO" id="GO:0005524">
    <property type="term" value="F:ATP binding"/>
    <property type="evidence" value="ECO:0007669"/>
    <property type="project" value="UniProtKB-UniRule"/>
</dbReference>
<dbReference type="AlphaFoldDB" id="D2VDS8"/>
<dbReference type="Gene3D" id="1.10.150.280">
    <property type="entry name" value="AF1531-like domain"/>
    <property type="match status" value="1"/>
</dbReference>
<dbReference type="SMART" id="SM00129">
    <property type="entry name" value="KISc"/>
    <property type="match status" value="1"/>
</dbReference>
<keyword evidence="3 5" id="KW-0067">ATP-binding</keyword>
<dbReference type="InterPro" id="IPR036961">
    <property type="entry name" value="Kinesin_motor_dom_sf"/>
</dbReference>
<evidence type="ECO:0000256" key="3">
    <source>
        <dbReference type="ARBA" id="ARBA00022840"/>
    </source>
</evidence>
<gene>
    <name evidence="8" type="ORF">NAEGRDRAFT_79563</name>
</gene>
<feature type="compositionally biased region" description="Low complexity" evidence="6">
    <location>
        <begin position="598"/>
        <end position="614"/>
    </location>
</feature>
<dbReference type="InterPro" id="IPR027640">
    <property type="entry name" value="Kinesin-like_fam"/>
</dbReference>
<dbReference type="Pfam" id="PF00225">
    <property type="entry name" value="Kinesin"/>
    <property type="match status" value="1"/>
</dbReference>
<dbReference type="GO" id="GO:0005874">
    <property type="term" value="C:microtubule"/>
    <property type="evidence" value="ECO:0007669"/>
    <property type="project" value="UniProtKB-KW"/>
</dbReference>
<evidence type="ECO:0000256" key="1">
    <source>
        <dbReference type="ARBA" id="ARBA00022701"/>
    </source>
</evidence>
<sequence length="1151" mass="127349">MSTQCIAKSPRGCSANFMVHNDSPSLSLSISNNSTTTTSNNNTSTTGGRKVRVASRIRPLLPSEVEKSGFQTCRVGKSEQQQQQSLNNIVYMKDPRNPGDEIRFEFDATYDESSTQDEIFQNEIIPIVDTLFDGFNTTVFCYGMTGSGKTHTMQGGETLENMGLIPRTVQQLLFEVERRKGPDSSAPLCKLSVSYLEIYNEKVFDLLVSSKDSTTSLGKDLPLHEDKSKNIIVKGLTIKSITSYDGFCEEFYQVGMKNRKVASTKLNVQSSRSHAILTLTVKNKDPRSGQWLTGKINLIDLAGSEDNRKTGNTGARLAESSSINTSLFSLRKVVDQLNSKNQKVSYRDSKLTRLLQDSLGGSSQAIMVVNVSPFTEHYVDTHKSLRFGMKSQSIVNKPVINASYFENEEERKALENMANIGYGADKDTQLKLLQLEKEKLMSQKKIGVTSTSKSLSGADYINQMMLLAPNNFATKEDLEKAQEDLKQGILNPILKRSISLQDEILDRLAKLEHLALTGASNTSSNTMVSSDGSDFMDMKRKLSAMLNDLDEITPSKSTSSTPSSAKSVGSTPLTSTKKSSSTPMSVKTMNSLPTPPLFQKQSTTTPKPTTSSFQAPKSSNKKDSRTPEIVMSKVISVSTTTTPLAKTFKATSSNRAPLSTLNTNTMNSTPSFANKQLGKENQVPSTPSNNTPSLAASKTTSLSKINTKSTLNLSAQRKVPSPQTLSDQKPKTNLSNQKPNHVNNKTPTRNQRLKSLQSRGITKPGSSTKSTLPELDLSAISPIKEKDITLFPVDDFHTILGGLENVTTDDLFEKKNNELSTSTAVQPIIITPSPLLEKITTETTLPKPVKIQPVQPLEGIIFDPKIEESIIYTKTNVPSPVKEKPKTRQATKKNTAPKRKRSSAEDSDSENEQEEQVEEEEKKNSFVPKAVRRGKKPKQEAGAVFFDNAALLEISTFAINKSMDLTLDSGRMLTKEDKLALARNHIKEAAILKKEGNERGSLELLEKALALLPTNEKLQRKVEKLKRRIKNEERTKALYKDEEEEKQVNNDKMVDEDEEEEKPKKKTATKSKPASLKSSSTAEKILEYINDESNEVKELKRLVTIGDKKAEKIIEHRPFKSINELTKIGIGEKSIPGFVEKNEKVIDDLVE</sequence>
<feature type="region of interest" description="Disordered" evidence="6">
    <location>
        <begin position="877"/>
        <end position="938"/>
    </location>
</feature>
<dbReference type="InterPro" id="IPR010994">
    <property type="entry name" value="RuvA_2-like"/>
</dbReference>
<dbReference type="GO" id="GO:0003777">
    <property type="term" value="F:microtubule motor activity"/>
    <property type="evidence" value="ECO:0007669"/>
    <property type="project" value="InterPro"/>
</dbReference>
<feature type="compositionally biased region" description="Low complexity" evidence="6">
    <location>
        <begin position="657"/>
        <end position="671"/>
    </location>
</feature>
<feature type="compositionally biased region" description="Polar residues" evidence="6">
    <location>
        <begin position="682"/>
        <end position="771"/>
    </location>
</feature>
<name>D2VDS8_NAEGR</name>
<reference evidence="8 9" key="1">
    <citation type="journal article" date="2010" name="Cell">
        <title>The genome of Naegleria gruberi illuminates early eukaryotic versatility.</title>
        <authorList>
            <person name="Fritz-Laylin L.K."/>
            <person name="Prochnik S.E."/>
            <person name="Ginger M.L."/>
            <person name="Dacks J.B."/>
            <person name="Carpenter M.L."/>
            <person name="Field M.C."/>
            <person name="Kuo A."/>
            <person name="Paredez A."/>
            <person name="Chapman J."/>
            <person name="Pham J."/>
            <person name="Shu S."/>
            <person name="Neupane R."/>
            <person name="Cipriano M."/>
            <person name="Mancuso J."/>
            <person name="Tu H."/>
            <person name="Salamov A."/>
            <person name="Lindquist E."/>
            <person name="Shapiro H."/>
            <person name="Lucas S."/>
            <person name="Grigoriev I.V."/>
            <person name="Cande W.Z."/>
            <person name="Fulton C."/>
            <person name="Rokhsar D.S."/>
            <person name="Dawson S.C."/>
        </authorList>
    </citation>
    <scope>NUCLEOTIDE SEQUENCE [LARGE SCALE GENOMIC DNA]</scope>
    <source>
        <strain evidence="8 9">NEG-M</strain>
    </source>
</reference>
<dbReference type="GO" id="GO:0051231">
    <property type="term" value="P:spindle elongation"/>
    <property type="evidence" value="ECO:0007669"/>
    <property type="project" value="TreeGrafter"/>
</dbReference>
<dbReference type="SUPFAM" id="SSF52540">
    <property type="entry name" value="P-loop containing nucleoside triphosphate hydrolases"/>
    <property type="match status" value="1"/>
</dbReference>
<keyword evidence="9" id="KW-1185">Reference proteome</keyword>
<dbReference type="CDD" id="cd00106">
    <property type="entry name" value="KISc"/>
    <property type="match status" value="1"/>
</dbReference>
<feature type="compositionally biased region" description="Basic residues" evidence="6">
    <location>
        <begin position="887"/>
        <end position="901"/>
    </location>
</feature>
<dbReference type="GeneID" id="8853038"/>
<feature type="region of interest" description="Disordered" evidence="6">
    <location>
        <begin position="1040"/>
        <end position="1082"/>
    </location>
</feature>
<dbReference type="PROSITE" id="PS50067">
    <property type="entry name" value="KINESIN_MOTOR_2"/>
    <property type="match status" value="1"/>
</dbReference>
<dbReference type="STRING" id="5762.D2VDS8"/>
<dbReference type="EMBL" id="GG738865">
    <property type="protein sequence ID" value="EFC45052.1"/>
    <property type="molecule type" value="Genomic_DNA"/>
</dbReference>
<feature type="compositionally biased region" description="Basic and acidic residues" evidence="6">
    <location>
        <begin position="1040"/>
        <end position="1053"/>
    </location>
</feature>
<dbReference type="InterPro" id="IPR019821">
    <property type="entry name" value="Kinesin_motor_CS"/>
</dbReference>
<dbReference type="Gene3D" id="3.40.850.10">
    <property type="entry name" value="Kinesin motor domain"/>
    <property type="match status" value="1"/>
</dbReference>
<dbReference type="InterPro" id="IPR027417">
    <property type="entry name" value="P-loop_NTPase"/>
</dbReference>
<keyword evidence="4 5" id="KW-0505">Motor protein</keyword>
<dbReference type="PANTHER" id="PTHR47969">
    <property type="entry name" value="CHROMOSOME-ASSOCIATED KINESIN KIF4A-RELATED"/>
    <property type="match status" value="1"/>
</dbReference>
<dbReference type="PANTHER" id="PTHR47969:SF9">
    <property type="entry name" value="KINESIN-LIKE PROTEIN"/>
    <property type="match status" value="1"/>
</dbReference>
<dbReference type="GO" id="GO:0007052">
    <property type="term" value="P:mitotic spindle organization"/>
    <property type="evidence" value="ECO:0007669"/>
    <property type="project" value="TreeGrafter"/>
</dbReference>
<feature type="compositionally biased region" description="Low complexity" evidence="6">
    <location>
        <begin position="554"/>
        <end position="589"/>
    </location>
</feature>
<keyword evidence="2 5" id="KW-0547">Nucleotide-binding</keyword>
<dbReference type="Proteomes" id="UP000006671">
    <property type="component" value="Unassembled WGS sequence"/>
</dbReference>
<evidence type="ECO:0000259" key="7">
    <source>
        <dbReference type="PROSITE" id="PS50067"/>
    </source>
</evidence>
<evidence type="ECO:0000256" key="5">
    <source>
        <dbReference type="PROSITE-ProRule" id="PRU00283"/>
    </source>
</evidence>
<feature type="region of interest" description="Disordered" evidence="6">
    <location>
        <begin position="28"/>
        <end position="50"/>
    </location>
</feature>
<comment type="similarity">
    <text evidence="5">Belongs to the TRAFAC class myosin-kinesin ATPase superfamily. Kinesin family.</text>
</comment>
<feature type="binding site" evidence="5">
    <location>
        <begin position="143"/>
        <end position="150"/>
    </location>
    <ligand>
        <name>ATP</name>
        <dbReference type="ChEBI" id="CHEBI:30616"/>
    </ligand>
</feature>
<dbReference type="KEGG" id="ngr:NAEGRDRAFT_79563"/>
<evidence type="ECO:0000313" key="9">
    <source>
        <dbReference type="Proteomes" id="UP000006671"/>
    </source>
</evidence>
<keyword evidence="1" id="KW-0493">Microtubule</keyword>